<comment type="caution">
    <text evidence="3">The sequence shown here is derived from an EMBL/GenBank/DDBJ whole genome shotgun (WGS) entry which is preliminary data.</text>
</comment>
<name>A0ABD5ZFB9_9EURY</name>
<feature type="transmembrane region" description="Helical" evidence="1">
    <location>
        <begin position="48"/>
        <end position="67"/>
    </location>
</feature>
<keyword evidence="4" id="KW-1185">Reference proteome</keyword>
<accession>A0ABD5ZFB9</accession>
<evidence type="ECO:0000259" key="2">
    <source>
        <dbReference type="Pfam" id="PF26453"/>
    </source>
</evidence>
<reference evidence="3 4" key="1">
    <citation type="journal article" date="2019" name="Int. J. Syst. Evol. Microbiol.">
        <title>The Global Catalogue of Microorganisms (GCM) 10K type strain sequencing project: providing services to taxonomists for standard genome sequencing and annotation.</title>
        <authorList>
            <consortium name="The Broad Institute Genomics Platform"/>
            <consortium name="The Broad Institute Genome Sequencing Center for Infectious Disease"/>
            <person name="Wu L."/>
            <person name="Ma J."/>
        </authorList>
    </citation>
    <scope>NUCLEOTIDE SEQUENCE [LARGE SCALE GENOMIC DNA]</scope>
    <source>
        <strain evidence="3 4">DSM 29988</strain>
    </source>
</reference>
<gene>
    <name evidence="3" type="ORF">ACFQJC_09235</name>
</gene>
<evidence type="ECO:0000313" key="3">
    <source>
        <dbReference type="EMBL" id="MFC7203697.1"/>
    </source>
</evidence>
<sequence>MSFRGDTRGIGVVRLFLTVVSSIGLGIALGSSFLIVRGPFLGGPALDPFPMMGALAAFIVGIVVTSWGTTRMFGIGTGA</sequence>
<feature type="transmembrane region" description="Helical" evidence="1">
    <location>
        <begin position="12"/>
        <end position="36"/>
    </location>
</feature>
<protein>
    <recommendedName>
        <fullName evidence="2">DUF8132 domain-containing protein</fullName>
    </recommendedName>
</protein>
<organism evidence="3 4">
    <name type="scientific">Haloferax namakaokahaiae</name>
    <dbReference type="NCBI Taxonomy" id="1748331"/>
    <lineage>
        <taxon>Archaea</taxon>
        <taxon>Methanobacteriati</taxon>
        <taxon>Methanobacteriota</taxon>
        <taxon>Stenosarchaea group</taxon>
        <taxon>Halobacteria</taxon>
        <taxon>Halobacteriales</taxon>
        <taxon>Haloferacaceae</taxon>
        <taxon>Haloferax</taxon>
    </lineage>
</organism>
<keyword evidence="1" id="KW-0472">Membrane</keyword>
<evidence type="ECO:0000256" key="1">
    <source>
        <dbReference type="SAM" id="Phobius"/>
    </source>
</evidence>
<dbReference type="AlphaFoldDB" id="A0ABD5ZFB9"/>
<dbReference type="Pfam" id="PF26453">
    <property type="entry name" value="DUF8132"/>
    <property type="match status" value="1"/>
</dbReference>
<dbReference type="RefSeq" id="WP_390223034.1">
    <property type="nucleotide sequence ID" value="NZ_JBHTAA010000005.1"/>
</dbReference>
<evidence type="ECO:0000313" key="4">
    <source>
        <dbReference type="Proteomes" id="UP001596481"/>
    </source>
</evidence>
<feature type="domain" description="DUF8132" evidence="2">
    <location>
        <begin position="1"/>
        <end position="78"/>
    </location>
</feature>
<dbReference type="EMBL" id="JBHTAA010000005">
    <property type="protein sequence ID" value="MFC7203697.1"/>
    <property type="molecule type" value="Genomic_DNA"/>
</dbReference>
<dbReference type="InterPro" id="IPR058445">
    <property type="entry name" value="DUF8132"/>
</dbReference>
<proteinExistence type="predicted"/>
<keyword evidence="1" id="KW-0812">Transmembrane</keyword>
<dbReference type="Proteomes" id="UP001596481">
    <property type="component" value="Unassembled WGS sequence"/>
</dbReference>
<keyword evidence="1" id="KW-1133">Transmembrane helix</keyword>